<protein>
    <submittedName>
        <fullName evidence="1">Uncharacterized protein</fullName>
    </submittedName>
</protein>
<sequence>MTQSIFHTAWYCGPIALISRIMPTYSLGLVEYLLPVLNMLEDAWNLSMLSLALFQADHAVLLEKPLKLIML</sequence>
<dbReference type="AlphaFoldDB" id="A0AAD4SQS4"/>
<gene>
    <name evidence="1" type="ORF">MKW98_004366</name>
</gene>
<evidence type="ECO:0000313" key="2">
    <source>
        <dbReference type="Proteomes" id="UP001202328"/>
    </source>
</evidence>
<keyword evidence="2" id="KW-1185">Reference proteome</keyword>
<organism evidence="1 2">
    <name type="scientific">Papaver atlanticum</name>
    <dbReference type="NCBI Taxonomy" id="357466"/>
    <lineage>
        <taxon>Eukaryota</taxon>
        <taxon>Viridiplantae</taxon>
        <taxon>Streptophyta</taxon>
        <taxon>Embryophyta</taxon>
        <taxon>Tracheophyta</taxon>
        <taxon>Spermatophyta</taxon>
        <taxon>Magnoliopsida</taxon>
        <taxon>Ranunculales</taxon>
        <taxon>Papaveraceae</taxon>
        <taxon>Papaveroideae</taxon>
        <taxon>Papaver</taxon>
    </lineage>
</organism>
<comment type="caution">
    <text evidence="1">The sequence shown here is derived from an EMBL/GenBank/DDBJ whole genome shotgun (WGS) entry which is preliminary data.</text>
</comment>
<dbReference type="EMBL" id="JAJJMB010009125">
    <property type="protein sequence ID" value="KAI3915925.1"/>
    <property type="molecule type" value="Genomic_DNA"/>
</dbReference>
<dbReference type="Proteomes" id="UP001202328">
    <property type="component" value="Unassembled WGS sequence"/>
</dbReference>
<evidence type="ECO:0000313" key="1">
    <source>
        <dbReference type="EMBL" id="KAI3915925.1"/>
    </source>
</evidence>
<reference evidence="1" key="1">
    <citation type="submission" date="2022-04" db="EMBL/GenBank/DDBJ databases">
        <title>A functionally conserved STORR gene fusion in Papaver species that diverged 16.8 million years ago.</title>
        <authorList>
            <person name="Catania T."/>
        </authorList>
    </citation>
    <scope>NUCLEOTIDE SEQUENCE</scope>
    <source>
        <strain evidence="1">S-188037</strain>
    </source>
</reference>
<accession>A0AAD4SQS4</accession>
<name>A0AAD4SQS4_9MAGN</name>
<proteinExistence type="predicted"/>